<dbReference type="EMBL" id="JAEAOA010001671">
    <property type="protein sequence ID" value="KAK3601521.1"/>
    <property type="molecule type" value="Genomic_DNA"/>
</dbReference>
<name>A0AAE0T0K8_9BIVA</name>
<evidence type="ECO:0000256" key="1">
    <source>
        <dbReference type="SAM" id="Phobius"/>
    </source>
</evidence>
<accession>A0AAE0T0K8</accession>
<comment type="caution">
    <text evidence="2">The sequence shown here is derived from an EMBL/GenBank/DDBJ whole genome shotgun (WGS) entry which is preliminary data.</text>
</comment>
<feature type="transmembrane region" description="Helical" evidence="1">
    <location>
        <begin position="112"/>
        <end position="131"/>
    </location>
</feature>
<keyword evidence="1" id="KW-0472">Membrane</keyword>
<reference evidence="2" key="3">
    <citation type="submission" date="2023-05" db="EMBL/GenBank/DDBJ databases">
        <authorList>
            <person name="Smith C.H."/>
        </authorList>
    </citation>
    <scope>NUCLEOTIDE SEQUENCE</scope>
    <source>
        <strain evidence="2">CHS0354</strain>
        <tissue evidence="2">Mantle</tissue>
    </source>
</reference>
<sequence>MFPKCTSKELVLDLTKDVYLLDNGRSCAEFIFQTLQFVAVIYLVVFSLLFPFLLVFFTLRQRKWNLLDTDRMKYGPVYDAYNNRYCFWEAIVLLRLLISLCLTDTYPIGPFIQVYGQLTLTGLYLLLVIAFRPYRHVLISGQWHGHFVMQITTLYLRLCPTYVLGSSRLYHILYSRYIGTLWR</sequence>
<evidence type="ECO:0000313" key="3">
    <source>
        <dbReference type="Proteomes" id="UP001195483"/>
    </source>
</evidence>
<reference evidence="2" key="1">
    <citation type="journal article" date="2021" name="Genome Biol. Evol.">
        <title>A High-Quality Reference Genome for a Parasitic Bivalve with Doubly Uniparental Inheritance (Bivalvia: Unionida).</title>
        <authorList>
            <person name="Smith C.H."/>
        </authorList>
    </citation>
    <scope>NUCLEOTIDE SEQUENCE</scope>
    <source>
        <strain evidence="2">CHS0354</strain>
    </source>
</reference>
<reference evidence="2" key="2">
    <citation type="journal article" date="2021" name="Genome Biol. Evol.">
        <title>Developing a high-quality reference genome for a parasitic bivalve with doubly uniparental inheritance (Bivalvia: Unionida).</title>
        <authorList>
            <person name="Smith C.H."/>
        </authorList>
    </citation>
    <scope>NUCLEOTIDE SEQUENCE</scope>
    <source>
        <strain evidence="2">CHS0354</strain>
        <tissue evidence="2">Mantle</tissue>
    </source>
</reference>
<keyword evidence="1" id="KW-0812">Transmembrane</keyword>
<organism evidence="2 3">
    <name type="scientific">Potamilus streckersoni</name>
    <dbReference type="NCBI Taxonomy" id="2493646"/>
    <lineage>
        <taxon>Eukaryota</taxon>
        <taxon>Metazoa</taxon>
        <taxon>Spiralia</taxon>
        <taxon>Lophotrochozoa</taxon>
        <taxon>Mollusca</taxon>
        <taxon>Bivalvia</taxon>
        <taxon>Autobranchia</taxon>
        <taxon>Heteroconchia</taxon>
        <taxon>Palaeoheterodonta</taxon>
        <taxon>Unionida</taxon>
        <taxon>Unionoidea</taxon>
        <taxon>Unionidae</taxon>
        <taxon>Ambleminae</taxon>
        <taxon>Lampsilini</taxon>
        <taxon>Potamilus</taxon>
    </lineage>
</organism>
<evidence type="ECO:0000313" key="2">
    <source>
        <dbReference type="EMBL" id="KAK3601521.1"/>
    </source>
</evidence>
<protein>
    <submittedName>
        <fullName evidence="2">Uncharacterized protein</fullName>
    </submittedName>
</protein>
<keyword evidence="1" id="KW-1133">Transmembrane helix</keyword>
<keyword evidence="3" id="KW-1185">Reference proteome</keyword>
<feature type="transmembrane region" description="Helical" evidence="1">
    <location>
        <begin position="80"/>
        <end position="100"/>
    </location>
</feature>
<dbReference type="AlphaFoldDB" id="A0AAE0T0K8"/>
<dbReference type="Proteomes" id="UP001195483">
    <property type="component" value="Unassembled WGS sequence"/>
</dbReference>
<feature type="transmembrane region" description="Helical" evidence="1">
    <location>
        <begin position="39"/>
        <end position="59"/>
    </location>
</feature>
<gene>
    <name evidence="2" type="ORF">CHS0354_027662</name>
</gene>
<proteinExistence type="predicted"/>